<keyword evidence="1" id="KW-0732">Signal</keyword>
<dbReference type="AlphaFoldDB" id="A0A956RNY1"/>
<gene>
    <name evidence="2" type="ORF">KC729_04080</name>
</gene>
<proteinExistence type="predicted"/>
<feature type="chain" id="PRO_5037141438" description="Nuclear transport factor 2 family protein" evidence="1">
    <location>
        <begin position="26"/>
        <end position="160"/>
    </location>
</feature>
<dbReference type="InterPro" id="IPR032710">
    <property type="entry name" value="NTF2-like_dom_sf"/>
</dbReference>
<evidence type="ECO:0000313" key="2">
    <source>
        <dbReference type="EMBL" id="MCA9726837.1"/>
    </source>
</evidence>
<dbReference type="EMBL" id="JAGQHR010000074">
    <property type="protein sequence ID" value="MCA9726837.1"/>
    <property type="molecule type" value="Genomic_DNA"/>
</dbReference>
<sequence length="160" mass="17757">MSRSLTLFILIWSCAVGPCTASAMACDATAPAEILDCLEAAYSDRDIAALEQLLADDYAFHYGGARSWDKEAEMSSSENMFRSELVVSLDLELTAPTVTPGDEPGEWWLENVETRLVVRARDKDGEPQEYTVQGNGHRFGVREVTGPARFQVFSWFDPGR</sequence>
<dbReference type="Gene3D" id="3.10.450.50">
    <property type="match status" value="1"/>
</dbReference>
<accession>A0A956RNY1</accession>
<organism evidence="2 3">
    <name type="scientific">Eiseniibacteriota bacterium</name>
    <dbReference type="NCBI Taxonomy" id="2212470"/>
    <lineage>
        <taxon>Bacteria</taxon>
        <taxon>Candidatus Eiseniibacteriota</taxon>
    </lineage>
</organism>
<dbReference type="Proteomes" id="UP000697710">
    <property type="component" value="Unassembled WGS sequence"/>
</dbReference>
<name>A0A956RNY1_UNCEI</name>
<feature type="signal peptide" evidence="1">
    <location>
        <begin position="1"/>
        <end position="25"/>
    </location>
</feature>
<reference evidence="2" key="2">
    <citation type="journal article" date="2021" name="Microbiome">
        <title>Successional dynamics and alternative stable states in a saline activated sludge microbial community over 9 years.</title>
        <authorList>
            <person name="Wang Y."/>
            <person name="Ye J."/>
            <person name="Ju F."/>
            <person name="Liu L."/>
            <person name="Boyd J.A."/>
            <person name="Deng Y."/>
            <person name="Parks D.H."/>
            <person name="Jiang X."/>
            <person name="Yin X."/>
            <person name="Woodcroft B.J."/>
            <person name="Tyson G.W."/>
            <person name="Hugenholtz P."/>
            <person name="Polz M.F."/>
            <person name="Zhang T."/>
        </authorList>
    </citation>
    <scope>NUCLEOTIDE SEQUENCE</scope>
    <source>
        <strain evidence="2">HKST-UBA01</strain>
    </source>
</reference>
<comment type="caution">
    <text evidence="2">The sequence shown here is derived from an EMBL/GenBank/DDBJ whole genome shotgun (WGS) entry which is preliminary data.</text>
</comment>
<evidence type="ECO:0000256" key="1">
    <source>
        <dbReference type="SAM" id="SignalP"/>
    </source>
</evidence>
<evidence type="ECO:0008006" key="4">
    <source>
        <dbReference type="Google" id="ProtNLM"/>
    </source>
</evidence>
<evidence type="ECO:0000313" key="3">
    <source>
        <dbReference type="Proteomes" id="UP000697710"/>
    </source>
</evidence>
<dbReference type="PROSITE" id="PS51257">
    <property type="entry name" value="PROKAR_LIPOPROTEIN"/>
    <property type="match status" value="1"/>
</dbReference>
<reference evidence="2" key="1">
    <citation type="submission" date="2020-04" db="EMBL/GenBank/DDBJ databases">
        <authorList>
            <person name="Zhang T."/>
        </authorList>
    </citation>
    <scope>NUCLEOTIDE SEQUENCE</scope>
    <source>
        <strain evidence="2">HKST-UBA01</strain>
    </source>
</reference>
<protein>
    <recommendedName>
        <fullName evidence="4">Nuclear transport factor 2 family protein</fullName>
    </recommendedName>
</protein>
<dbReference type="SUPFAM" id="SSF54427">
    <property type="entry name" value="NTF2-like"/>
    <property type="match status" value="1"/>
</dbReference>